<evidence type="ECO:0000259" key="1">
    <source>
        <dbReference type="Pfam" id="PF06889"/>
    </source>
</evidence>
<comment type="caution">
    <text evidence="2">The sequence shown here is derived from an EMBL/GenBank/DDBJ whole genome shotgun (WGS) entry which is preliminary data.</text>
</comment>
<protein>
    <recommendedName>
        <fullName evidence="1">DUF1266 domain-containing protein</fullName>
    </recommendedName>
</protein>
<name>A0AA37JMP7_9FIRM</name>
<dbReference type="InterPro" id="IPR009677">
    <property type="entry name" value="DUF1266"/>
</dbReference>
<dbReference type="Proteomes" id="UP001055091">
    <property type="component" value="Unassembled WGS sequence"/>
</dbReference>
<accession>A0AA37JMP7</accession>
<proteinExistence type="predicted"/>
<reference evidence="2" key="1">
    <citation type="submission" date="2022-01" db="EMBL/GenBank/DDBJ databases">
        <title>Novel bile acid biosynthetic pathways are enriched in the microbiome of centenarians.</title>
        <authorList>
            <person name="Sato Y."/>
            <person name="Atarashi K."/>
            <person name="Plichta R.D."/>
            <person name="Arai Y."/>
            <person name="Sasajima S."/>
            <person name="Kearney M.S."/>
            <person name="Suda W."/>
            <person name="Takeshita K."/>
            <person name="Sasaki T."/>
            <person name="Okamoto S."/>
            <person name="Skelly N.A."/>
            <person name="Okamura Y."/>
            <person name="Vlamakis H."/>
            <person name="Li Y."/>
            <person name="Tanoue T."/>
            <person name="Takei H."/>
            <person name="Nittono H."/>
            <person name="Narushima S."/>
            <person name="Irie J."/>
            <person name="Itoh H."/>
            <person name="Moriya K."/>
            <person name="Sugiura Y."/>
            <person name="Suematsu M."/>
            <person name="Moritoki N."/>
            <person name="Shibata S."/>
            <person name="Littman R.D."/>
            <person name="Fischbach A.M."/>
            <person name="Uwamino Y."/>
            <person name="Inoue T."/>
            <person name="Honda A."/>
            <person name="Hattori M."/>
            <person name="Murai T."/>
            <person name="Xavier J.R."/>
            <person name="Hirose N."/>
            <person name="Honda K."/>
        </authorList>
    </citation>
    <scope>NUCLEOTIDE SEQUENCE</scope>
    <source>
        <strain evidence="2">CE91-St55</strain>
    </source>
</reference>
<evidence type="ECO:0000313" key="3">
    <source>
        <dbReference type="Proteomes" id="UP001055091"/>
    </source>
</evidence>
<dbReference type="EMBL" id="BQNJ01000002">
    <property type="protein sequence ID" value="GKH04039.1"/>
    <property type="molecule type" value="Genomic_DNA"/>
</dbReference>
<dbReference type="AlphaFoldDB" id="A0AA37JMP7"/>
<sequence length="239" mass="27211">MNVFNMISKFFDDEEYRKNPIPQNLSKDQFAAINIGAINAEQTEYFCDSLSTGSSVEDIKENLSDYYNITDRETALETLEWLFASGHRVYFDLIKGAVSGRETQIDGSGLDEDGIARIKEYLSNVQESLDVLIGYDFIKLKQPADLYQQSIAAWDMGRLVLVTRCCFDAGYISDEEAWHYIFNARHLSQKAYISWKDFASGYVIGRAMWSGNTMSLTGIIAITQGLLEDEESPWKQCEF</sequence>
<organism evidence="2 3">
    <name type="scientific">Hungatella hathewayi</name>
    <dbReference type="NCBI Taxonomy" id="154046"/>
    <lineage>
        <taxon>Bacteria</taxon>
        <taxon>Bacillati</taxon>
        <taxon>Bacillota</taxon>
        <taxon>Clostridia</taxon>
        <taxon>Lachnospirales</taxon>
        <taxon>Lachnospiraceae</taxon>
        <taxon>Hungatella</taxon>
    </lineage>
</organism>
<gene>
    <name evidence="2" type="ORF">CE91St55_60200</name>
</gene>
<dbReference type="Pfam" id="PF06889">
    <property type="entry name" value="DUF1266"/>
    <property type="match status" value="1"/>
</dbReference>
<evidence type="ECO:0000313" key="2">
    <source>
        <dbReference type="EMBL" id="GKH04039.1"/>
    </source>
</evidence>
<dbReference type="RefSeq" id="WP_148511128.1">
    <property type="nucleotide sequence ID" value="NZ_BQNJ01000002.1"/>
</dbReference>
<feature type="domain" description="DUF1266" evidence="1">
    <location>
        <begin position="63"/>
        <end position="239"/>
    </location>
</feature>